<dbReference type="SUPFAM" id="SSF53822">
    <property type="entry name" value="Periplasmic binding protein-like I"/>
    <property type="match status" value="1"/>
</dbReference>
<dbReference type="InterPro" id="IPR007487">
    <property type="entry name" value="ABC_transpt-TYRBP-like"/>
</dbReference>
<gene>
    <name evidence="2" type="ordered locus">Sterm_2364</name>
</gene>
<reference evidence="3" key="1">
    <citation type="submission" date="2009-09" db="EMBL/GenBank/DDBJ databases">
        <title>The complete chromosome of Sebaldella termitidis ATCC 33386.</title>
        <authorList>
            <consortium name="US DOE Joint Genome Institute (JGI-PGF)"/>
            <person name="Lucas S."/>
            <person name="Copeland A."/>
            <person name="Lapidus A."/>
            <person name="Glavina del Rio T."/>
            <person name="Dalin E."/>
            <person name="Tice H."/>
            <person name="Bruce D."/>
            <person name="Goodwin L."/>
            <person name="Pitluck S."/>
            <person name="Kyrpides N."/>
            <person name="Mavromatis K."/>
            <person name="Ivanova N."/>
            <person name="Mikhailova N."/>
            <person name="Sims D."/>
            <person name="Meincke L."/>
            <person name="Brettin T."/>
            <person name="Detter J.C."/>
            <person name="Han C."/>
            <person name="Larimer F."/>
            <person name="Land M."/>
            <person name="Hauser L."/>
            <person name="Markowitz V."/>
            <person name="Cheng J.F."/>
            <person name="Hugenholtz P."/>
            <person name="Woyke T."/>
            <person name="Wu D."/>
            <person name="Eisen J.A."/>
        </authorList>
    </citation>
    <scope>NUCLEOTIDE SEQUENCE [LARGE SCALE GENOMIC DNA]</scope>
    <source>
        <strain evidence="3">ATCC 33386 / NCTC 11300</strain>
    </source>
</reference>
<dbReference type="Proteomes" id="UP000000845">
    <property type="component" value="Chromosome"/>
</dbReference>
<dbReference type="PANTHER" id="PTHR35271:SF1">
    <property type="entry name" value="ABC TRANSPORTER, SUBSTRATE-BINDING LIPOPROTEIN"/>
    <property type="match status" value="1"/>
</dbReference>
<proteinExistence type="predicted"/>
<dbReference type="AlphaFoldDB" id="D1AL74"/>
<feature type="chain" id="PRO_5003020260" description="ABC transporter substrate binding protein" evidence="1">
    <location>
        <begin position="20"/>
        <end position="328"/>
    </location>
</feature>
<dbReference type="EMBL" id="CP001739">
    <property type="protein sequence ID" value="ACZ09217.1"/>
    <property type="molecule type" value="Genomic_DNA"/>
</dbReference>
<dbReference type="KEGG" id="str:Sterm_2364"/>
<protein>
    <recommendedName>
        <fullName evidence="4">ABC transporter substrate binding protein</fullName>
    </recommendedName>
</protein>
<reference evidence="2 3" key="2">
    <citation type="journal article" date="2010" name="Stand. Genomic Sci.">
        <title>Complete genome sequence of Sebaldella termitidis type strain (NCTC 11300).</title>
        <authorList>
            <person name="Harmon-Smith M."/>
            <person name="Celia L."/>
            <person name="Chertkov O."/>
            <person name="Lapidus A."/>
            <person name="Copeland A."/>
            <person name="Glavina Del Rio T."/>
            <person name="Nolan M."/>
            <person name="Lucas S."/>
            <person name="Tice H."/>
            <person name="Cheng J.F."/>
            <person name="Han C."/>
            <person name="Detter J.C."/>
            <person name="Bruce D."/>
            <person name="Goodwin L."/>
            <person name="Pitluck S."/>
            <person name="Pati A."/>
            <person name="Liolios K."/>
            <person name="Ivanova N."/>
            <person name="Mavromatis K."/>
            <person name="Mikhailova N."/>
            <person name="Chen A."/>
            <person name="Palaniappan K."/>
            <person name="Land M."/>
            <person name="Hauser L."/>
            <person name="Chang Y.J."/>
            <person name="Jeffries C.D."/>
            <person name="Brettin T."/>
            <person name="Goker M."/>
            <person name="Beck B."/>
            <person name="Bristow J."/>
            <person name="Eisen J.A."/>
            <person name="Markowitz V."/>
            <person name="Hugenholtz P."/>
            <person name="Kyrpides N.C."/>
            <person name="Klenk H.P."/>
            <person name="Chen F."/>
        </authorList>
    </citation>
    <scope>NUCLEOTIDE SEQUENCE [LARGE SCALE GENOMIC DNA]</scope>
    <source>
        <strain evidence="3">ATCC 33386 / NCTC 11300</strain>
    </source>
</reference>
<dbReference type="InterPro" id="IPR028082">
    <property type="entry name" value="Peripla_BP_I"/>
</dbReference>
<accession>D1AL74</accession>
<name>D1AL74_SEBTE</name>
<organism evidence="2 3">
    <name type="scientific">Sebaldella termitidis (strain ATCC 33386 / NCTC 11300)</name>
    <dbReference type="NCBI Taxonomy" id="526218"/>
    <lineage>
        <taxon>Bacteria</taxon>
        <taxon>Fusobacteriati</taxon>
        <taxon>Fusobacteriota</taxon>
        <taxon>Fusobacteriia</taxon>
        <taxon>Fusobacteriales</taxon>
        <taxon>Leptotrichiaceae</taxon>
        <taxon>Sebaldella</taxon>
    </lineage>
</organism>
<evidence type="ECO:0000256" key="1">
    <source>
        <dbReference type="SAM" id="SignalP"/>
    </source>
</evidence>
<dbReference type="Gene3D" id="3.40.50.2300">
    <property type="match status" value="2"/>
</dbReference>
<dbReference type="Pfam" id="PF04392">
    <property type="entry name" value="ABC_sub_bind"/>
    <property type="match status" value="1"/>
</dbReference>
<sequence length="328" mass="35321">MRKLSYLLCIMVLFSLISCGNKEENKEAETKTETAQTEGAKKYKIGITQIVSHPALDQSREGFKDALKEAGLDVEYDEQNAQGDITIANTIANKFVTDKVDLIFSIATPTTQAAVNATSSIPIIFTAVTDPEAAGLIKPNVTGSSDRVDNVAEQLDVLKELNPNATTIGVLYNSSEQNSVTQVELIKKVAAEKGIKVEEQAVTAVSELTQALDNLLSKADALYIPTDNLVVSNMPVVVERANAAKKIVIATDEGSVTNGALYTKGIDFYELGKEAGKLAAQILKDGKSPSDLEIVTLKPTNLVFNKKTMEAIGVTLPEKLKNEVKFVD</sequence>
<dbReference type="PROSITE" id="PS51257">
    <property type="entry name" value="PROKAR_LIPOPROTEIN"/>
    <property type="match status" value="1"/>
</dbReference>
<dbReference type="STRING" id="526218.Sterm_2364"/>
<dbReference type="HOGENOM" id="CLU_058196_0_0_0"/>
<keyword evidence="3" id="KW-1185">Reference proteome</keyword>
<dbReference type="CDD" id="cd06325">
    <property type="entry name" value="PBP1_ABC_unchar_transporter"/>
    <property type="match status" value="1"/>
</dbReference>
<evidence type="ECO:0000313" key="2">
    <source>
        <dbReference type="EMBL" id="ACZ09217.1"/>
    </source>
</evidence>
<dbReference type="RefSeq" id="WP_012861811.1">
    <property type="nucleotide sequence ID" value="NC_013517.1"/>
</dbReference>
<dbReference type="eggNOG" id="COG2984">
    <property type="taxonomic scope" value="Bacteria"/>
</dbReference>
<feature type="signal peptide" evidence="1">
    <location>
        <begin position="1"/>
        <end position="19"/>
    </location>
</feature>
<keyword evidence="1" id="KW-0732">Signal</keyword>
<evidence type="ECO:0000313" key="3">
    <source>
        <dbReference type="Proteomes" id="UP000000845"/>
    </source>
</evidence>
<evidence type="ECO:0008006" key="4">
    <source>
        <dbReference type="Google" id="ProtNLM"/>
    </source>
</evidence>
<dbReference type="PANTHER" id="PTHR35271">
    <property type="entry name" value="ABC TRANSPORTER, SUBSTRATE-BINDING LIPOPROTEIN-RELATED"/>
    <property type="match status" value="1"/>
</dbReference>